<organism evidence="1 2">
    <name type="scientific">Myxacorys almedinensis A</name>
    <dbReference type="NCBI Taxonomy" id="2690445"/>
    <lineage>
        <taxon>Bacteria</taxon>
        <taxon>Bacillati</taxon>
        <taxon>Cyanobacteriota</taxon>
        <taxon>Cyanophyceae</taxon>
        <taxon>Leptolyngbyales</taxon>
        <taxon>Leptolyngbyaceae</taxon>
        <taxon>Myxacorys</taxon>
        <taxon>Myxacorys almedinensis</taxon>
    </lineage>
</organism>
<keyword evidence="2" id="KW-1185">Reference proteome</keyword>
<dbReference type="Proteomes" id="UP000646053">
    <property type="component" value="Unassembled WGS sequence"/>
</dbReference>
<evidence type="ECO:0000313" key="2">
    <source>
        <dbReference type="Proteomes" id="UP000646053"/>
    </source>
</evidence>
<gene>
    <name evidence="1" type="ORF">GS601_21045</name>
</gene>
<sequence length="68" mass="7631">MNLEEFEHQTRESLETALSQLQTAMLLVSSLEIQILESGNAVKDLGRTIETYIASQQNGVELSATRHR</sequence>
<dbReference type="RefSeq" id="WP_162425265.1">
    <property type="nucleotide sequence ID" value="NZ_WVIE01000039.1"/>
</dbReference>
<dbReference type="EMBL" id="WVIE01000039">
    <property type="protein sequence ID" value="NDJ19744.1"/>
    <property type="molecule type" value="Genomic_DNA"/>
</dbReference>
<evidence type="ECO:0000313" key="1">
    <source>
        <dbReference type="EMBL" id="NDJ19744.1"/>
    </source>
</evidence>
<proteinExistence type="predicted"/>
<comment type="caution">
    <text evidence="1">The sequence shown here is derived from an EMBL/GenBank/DDBJ whole genome shotgun (WGS) entry which is preliminary data.</text>
</comment>
<protein>
    <submittedName>
        <fullName evidence="1">Uncharacterized protein</fullName>
    </submittedName>
</protein>
<name>A0A8J8CKP1_9CYAN</name>
<reference evidence="1" key="1">
    <citation type="submission" date="2019-12" db="EMBL/GenBank/DDBJ databases">
        <title>High-Quality draft genome sequences of three cyanobacteria isolated from the limestone walls of the Old Cathedral of Coimbra.</title>
        <authorList>
            <person name="Tiago I."/>
            <person name="Soares F."/>
            <person name="Portugal A."/>
        </authorList>
    </citation>
    <scope>NUCLEOTIDE SEQUENCE</scope>
    <source>
        <strain evidence="1">A</strain>
    </source>
</reference>
<dbReference type="AlphaFoldDB" id="A0A8J8CKP1"/>
<accession>A0A8J8CKP1</accession>